<dbReference type="RefSeq" id="WP_028480622.1">
    <property type="nucleotide sequence ID" value="NZ_LVVZ01000014.1"/>
</dbReference>
<accession>A0A1U7JHZ9</accession>
<dbReference type="OrthoDB" id="9764363at2"/>
<dbReference type="AlphaFoldDB" id="A0A1U7JHZ9"/>
<dbReference type="CDD" id="cd07023">
    <property type="entry name" value="S49_Sppa_N_C"/>
    <property type="match status" value="1"/>
</dbReference>
<feature type="domain" description="Peptidase S49" evidence="6">
    <location>
        <begin position="108"/>
        <end position="258"/>
    </location>
</feature>
<sequence>MSLDSDIVIDRRRLRRKVSFWRILCFLIAVVGVGTVFLVSTGIGDLSKSQQHIARLSIDGAILDNRERLEMIAKMAESDSVKGVIVAINSPGGTTTGGEGLYVALRDLAEKKPVVASIGTIGASAGYMTAIAADHVVARYNSLTGSIGVLFQFGNAKGLLDKLGLQMDAVKSSPLKAEPNFYEPATSGAKAVLESLVADSYNWFVGLVADRRGFTVAEAEALANGQVYSGHQAKENKLVDAIGGEDEAIRWLEQEKNVPKGLEVIDWKLSEETEFGMLAQSGINTALPATIENFLSAVIYSAKQLGDPTGSLDGLVSVWQAPGAASRSMQGGAKND</sequence>
<organism evidence="7 8">
    <name type="scientific">Pseudovibrio exalbescens</name>
    <dbReference type="NCBI Taxonomy" id="197461"/>
    <lineage>
        <taxon>Bacteria</taxon>
        <taxon>Pseudomonadati</taxon>
        <taxon>Pseudomonadota</taxon>
        <taxon>Alphaproteobacteria</taxon>
        <taxon>Hyphomicrobiales</taxon>
        <taxon>Stappiaceae</taxon>
        <taxon>Pseudovibrio</taxon>
    </lineage>
</organism>
<evidence type="ECO:0000313" key="7">
    <source>
        <dbReference type="EMBL" id="OKL44370.1"/>
    </source>
</evidence>
<gene>
    <name evidence="7" type="ORF">A3843_08230</name>
</gene>
<reference evidence="7 8" key="1">
    <citation type="submission" date="2016-03" db="EMBL/GenBank/DDBJ databases">
        <title>Genome sequence of Nesiotobacter sp. nov., a moderately halophilic alphaproteobacterium isolated from the Yellow Sea, China.</title>
        <authorList>
            <person name="Zhang G."/>
            <person name="Zhang R."/>
        </authorList>
    </citation>
    <scope>NUCLEOTIDE SEQUENCE [LARGE SCALE GENOMIC DNA]</scope>
    <source>
        <strain evidence="7 8">WB1-6</strain>
    </source>
</reference>
<protein>
    <submittedName>
        <fullName evidence="7">Clp protease</fullName>
    </submittedName>
</protein>
<keyword evidence="4" id="KW-0720">Serine protease</keyword>
<dbReference type="STRING" id="197461.A3843_08230"/>
<dbReference type="Gene3D" id="3.90.226.10">
    <property type="entry name" value="2-enoyl-CoA Hydratase, Chain A, domain 1"/>
    <property type="match status" value="2"/>
</dbReference>
<dbReference type="SUPFAM" id="SSF52096">
    <property type="entry name" value="ClpP/crotonase"/>
    <property type="match status" value="1"/>
</dbReference>
<dbReference type="GO" id="GO:0006508">
    <property type="term" value="P:proteolysis"/>
    <property type="evidence" value="ECO:0007669"/>
    <property type="project" value="UniProtKB-KW"/>
</dbReference>
<dbReference type="InterPro" id="IPR002142">
    <property type="entry name" value="Peptidase_S49"/>
</dbReference>
<proteinExistence type="inferred from homology"/>
<keyword evidence="5" id="KW-1133">Transmembrane helix</keyword>
<dbReference type="Proteomes" id="UP000185783">
    <property type="component" value="Unassembled WGS sequence"/>
</dbReference>
<dbReference type="InterPro" id="IPR047272">
    <property type="entry name" value="S49_SppA_C"/>
</dbReference>
<comment type="similarity">
    <text evidence="1">Belongs to the peptidase S49 family.</text>
</comment>
<dbReference type="InterPro" id="IPR004635">
    <property type="entry name" value="Pept_S49_SppA"/>
</dbReference>
<feature type="transmembrane region" description="Helical" evidence="5">
    <location>
        <begin position="20"/>
        <end position="43"/>
    </location>
</feature>
<dbReference type="GO" id="GO:0008236">
    <property type="term" value="F:serine-type peptidase activity"/>
    <property type="evidence" value="ECO:0007669"/>
    <property type="project" value="UniProtKB-KW"/>
</dbReference>
<keyword evidence="5" id="KW-0812">Transmembrane</keyword>
<evidence type="ECO:0000256" key="1">
    <source>
        <dbReference type="ARBA" id="ARBA00008683"/>
    </source>
</evidence>
<keyword evidence="3" id="KW-0378">Hydrolase</keyword>
<keyword evidence="8" id="KW-1185">Reference proteome</keyword>
<dbReference type="NCBIfam" id="TIGR00706">
    <property type="entry name" value="SppA_dom"/>
    <property type="match status" value="1"/>
</dbReference>
<name>A0A1U7JHZ9_9HYPH</name>
<dbReference type="PANTHER" id="PTHR42987:SF6">
    <property type="entry name" value="PROTEINASE IV"/>
    <property type="match status" value="1"/>
</dbReference>
<comment type="caution">
    <text evidence="7">The sequence shown here is derived from an EMBL/GenBank/DDBJ whole genome shotgun (WGS) entry which is preliminary data.</text>
</comment>
<keyword evidence="5" id="KW-0472">Membrane</keyword>
<evidence type="ECO:0000256" key="4">
    <source>
        <dbReference type="ARBA" id="ARBA00022825"/>
    </source>
</evidence>
<evidence type="ECO:0000256" key="3">
    <source>
        <dbReference type="ARBA" id="ARBA00022801"/>
    </source>
</evidence>
<evidence type="ECO:0000256" key="5">
    <source>
        <dbReference type="SAM" id="Phobius"/>
    </source>
</evidence>
<evidence type="ECO:0000259" key="6">
    <source>
        <dbReference type="Pfam" id="PF01343"/>
    </source>
</evidence>
<evidence type="ECO:0000313" key="8">
    <source>
        <dbReference type="Proteomes" id="UP000185783"/>
    </source>
</evidence>
<keyword evidence="2 7" id="KW-0645">Protease</keyword>
<dbReference type="InterPro" id="IPR029045">
    <property type="entry name" value="ClpP/crotonase-like_dom_sf"/>
</dbReference>
<evidence type="ECO:0000256" key="2">
    <source>
        <dbReference type="ARBA" id="ARBA00022670"/>
    </source>
</evidence>
<dbReference type="Pfam" id="PF01343">
    <property type="entry name" value="Peptidase_S49"/>
    <property type="match status" value="1"/>
</dbReference>
<dbReference type="PANTHER" id="PTHR42987">
    <property type="entry name" value="PEPTIDASE S49"/>
    <property type="match status" value="1"/>
</dbReference>
<dbReference type="EMBL" id="LVVZ01000014">
    <property type="protein sequence ID" value="OKL44370.1"/>
    <property type="molecule type" value="Genomic_DNA"/>
</dbReference>